<keyword evidence="4" id="KW-1185">Reference proteome</keyword>
<proteinExistence type="predicted"/>
<evidence type="ECO:0000313" key="4">
    <source>
        <dbReference type="Proteomes" id="UP000821866"/>
    </source>
</evidence>
<dbReference type="AlphaFoldDB" id="A0A9J6DEU3"/>
<accession>A0A9J6DEU3</accession>
<gene>
    <name evidence="3" type="ORF">HPB51_002448</name>
</gene>
<dbReference type="Proteomes" id="UP000821866">
    <property type="component" value="Chromosome 7"/>
</dbReference>
<reference evidence="3" key="1">
    <citation type="journal article" date="2020" name="Cell">
        <title>Large-Scale Comparative Analyses of Tick Genomes Elucidate Their Genetic Diversity and Vector Capacities.</title>
        <authorList>
            <consortium name="Tick Genome and Microbiome Consortium (TIGMIC)"/>
            <person name="Jia N."/>
            <person name="Wang J."/>
            <person name="Shi W."/>
            <person name="Du L."/>
            <person name="Sun Y."/>
            <person name="Zhan W."/>
            <person name="Jiang J.F."/>
            <person name="Wang Q."/>
            <person name="Zhang B."/>
            <person name="Ji P."/>
            <person name="Bell-Sakyi L."/>
            <person name="Cui X.M."/>
            <person name="Yuan T.T."/>
            <person name="Jiang B.G."/>
            <person name="Yang W.F."/>
            <person name="Lam T.T."/>
            <person name="Chang Q.C."/>
            <person name="Ding S.J."/>
            <person name="Wang X.J."/>
            <person name="Zhu J.G."/>
            <person name="Ruan X.D."/>
            <person name="Zhao L."/>
            <person name="Wei J.T."/>
            <person name="Ye R.Z."/>
            <person name="Que T.C."/>
            <person name="Du C.H."/>
            <person name="Zhou Y.H."/>
            <person name="Cheng J.X."/>
            <person name="Dai P.F."/>
            <person name="Guo W.B."/>
            <person name="Han X.H."/>
            <person name="Huang E.J."/>
            <person name="Li L.F."/>
            <person name="Wei W."/>
            <person name="Gao Y.C."/>
            <person name="Liu J.Z."/>
            <person name="Shao H.Z."/>
            <person name="Wang X."/>
            <person name="Wang C.C."/>
            <person name="Yang T.C."/>
            <person name="Huo Q.B."/>
            <person name="Li W."/>
            <person name="Chen H.Y."/>
            <person name="Chen S.E."/>
            <person name="Zhou L.G."/>
            <person name="Ni X.B."/>
            <person name="Tian J.H."/>
            <person name="Sheng Y."/>
            <person name="Liu T."/>
            <person name="Pan Y.S."/>
            <person name="Xia L.Y."/>
            <person name="Li J."/>
            <person name="Zhao F."/>
            <person name="Cao W.C."/>
        </authorList>
    </citation>
    <scope>NUCLEOTIDE SEQUENCE</scope>
    <source>
        <strain evidence="3">Rmic-2018</strain>
    </source>
</reference>
<evidence type="ECO:0000313" key="3">
    <source>
        <dbReference type="EMBL" id="KAH8020499.1"/>
    </source>
</evidence>
<comment type="caution">
    <text evidence="3">The sequence shown here is derived from an EMBL/GenBank/DDBJ whole genome shotgun (WGS) entry which is preliminary data.</text>
</comment>
<feature type="compositionally biased region" description="Low complexity" evidence="1">
    <location>
        <begin position="1"/>
        <end position="16"/>
    </location>
</feature>
<protein>
    <submittedName>
        <fullName evidence="3">Uncharacterized protein</fullName>
    </submittedName>
</protein>
<keyword evidence="2" id="KW-0472">Membrane</keyword>
<feature type="region of interest" description="Disordered" evidence="1">
    <location>
        <begin position="1"/>
        <end position="21"/>
    </location>
</feature>
<evidence type="ECO:0000256" key="2">
    <source>
        <dbReference type="SAM" id="Phobius"/>
    </source>
</evidence>
<evidence type="ECO:0000256" key="1">
    <source>
        <dbReference type="SAM" id="MobiDB-lite"/>
    </source>
</evidence>
<keyword evidence="2" id="KW-0812">Transmembrane</keyword>
<keyword evidence="2" id="KW-1133">Transmembrane helix</keyword>
<sequence>MARASRSRNANEASDSGPWPTYARRAWLGAATMESELETRVSNPVVFVNRHGLYGIVAVLGGAILDGAFVLGYSFRNFAMLKQNA</sequence>
<feature type="transmembrane region" description="Helical" evidence="2">
    <location>
        <begin position="53"/>
        <end position="75"/>
    </location>
</feature>
<reference evidence="3" key="2">
    <citation type="submission" date="2021-09" db="EMBL/GenBank/DDBJ databases">
        <authorList>
            <person name="Jia N."/>
            <person name="Wang J."/>
            <person name="Shi W."/>
            <person name="Du L."/>
            <person name="Sun Y."/>
            <person name="Zhan W."/>
            <person name="Jiang J."/>
            <person name="Wang Q."/>
            <person name="Zhang B."/>
            <person name="Ji P."/>
            <person name="Sakyi L.B."/>
            <person name="Cui X."/>
            <person name="Yuan T."/>
            <person name="Jiang B."/>
            <person name="Yang W."/>
            <person name="Lam T.T.-Y."/>
            <person name="Chang Q."/>
            <person name="Ding S."/>
            <person name="Wang X."/>
            <person name="Zhu J."/>
            <person name="Ruan X."/>
            <person name="Zhao L."/>
            <person name="Wei J."/>
            <person name="Que T."/>
            <person name="Du C."/>
            <person name="Cheng J."/>
            <person name="Dai P."/>
            <person name="Han X."/>
            <person name="Huang E."/>
            <person name="Gao Y."/>
            <person name="Liu J."/>
            <person name="Shao H."/>
            <person name="Ye R."/>
            <person name="Li L."/>
            <person name="Wei W."/>
            <person name="Wang X."/>
            <person name="Wang C."/>
            <person name="Huo Q."/>
            <person name="Li W."/>
            <person name="Guo W."/>
            <person name="Chen H."/>
            <person name="Chen S."/>
            <person name="Zhou L."/>
            <person name="Zhou L."/>
            <person name="Ni X."/>
            <person name="Tian J."/>
            <person name="Zhou Y."/>
            <person name="Sheng Y."/>
            <person name="Liu T."/>
            <person name="Pan Y."/>
            <person name="Xia L."/>
            <person name="Li J."/>
            <person name="Zhao F."/>
            <person name="Cao W."/>
        </authorList>
    </citation>
    <scope>NUCLEOTIDE SEQUENCE</scope>
    <source>
        <strain evidence="3">Rmic-2018</strain>
        <tissue evidence="3">Larvae</tissue>
    </source>
</reference>
<organism evidence="3 4">
    <name type="scientific">Rhipicephalus microplus</name>
    <name type="common">Cattle tick</name>
    <name type="synonym">Boophilus microplus</name>
    <dbReference type="NCBI Taxonomy" id="6941"/>
    <lineage>
        <taxon>Eukaryota</taxon>
        <taxon>Metazoa</taxon>
        <taxon>Ecdysozoa</taxon>
        <taxon>Arthropoda</taxon>
        <taxon>Chelicerata</taxon>
        <taxon>Arachnida</taxon>
        <taxon>Acari</taxon>
        <taxon>Parasitiformes</taxon>
        <taxon>Ixodida</taxon>
        <taxon>Ixodoidea</taxon>
        <taxon>Ixodidae</taxon>
        <taxon>Rhipicephalinae</taxon>
        <taxon>Rhipicephalus</taxon>
        <taxon>Boophilus</taxon>
    </lineage>
</organism>
<dbReference type="EMBL" id="JABSTU010000009">
    <property type="protein sequence ID" value="KAH8020499.1"/>
    <property type="molecule type" value="Genomic_DNA"/>
</dbReference>
<name>A0A9J6DEU3_RHIMP</name>